<dbReference type="Proteomes" id="UP000077115">
    <property type="component" value="Unassembled WGS sequence"/>
</dbReference>
<accession>A0A177WWG6</accession>
<organism evidence="1 2">
    <name type="scientific">Batrachochytrium dendrobatidis (strain JEL423)</name>
    <dbReference type="NCBI Taxonomy" id="403673"/>
    <lineage>
        <taxon>Eukaryota</taxon>
        <taxon>Fungi</taxon>
        <taxon>Fungi incertae sedis</taxon>
        <taxon>Chytridiomycota</taxon>
        <taxon>Chytridiomycota incertae sedis</taxon>
        <taxon>Chytridiomycetes</taxon>
        <taxon>Rhizophydiales</taxon>
        <taxon>Rhizophydiales incertae sedis</taxon>
        <taxon>Batrachochytrium</taxon>
    </lineage>
</organism>
<evidence type="ECO:0000313" key="2">
    <source>
        <dbReference type="Proteomes" id="UP000077115"/>
    </source>
</evidence>
<sequence length="332" mass="37815">MNEPEPLYIQYDAEPLEVDPTGCKTVAALIKKAKKEFSPQLDTFSLAKLTLHRYTGTKLKGDMKINALIKASEFFNNYDNPLLIRYADALLPVIKKPKTSHHSEERKKRWEELNPILIQAEIDAAAKSGKKNLKESSAYSSLNWSLISPIYEHIMHQYTQTVKEVPQETMELLHNYLVTLTRRLSSVTTGKESQRLHFIAPILVYVSDLFGPEDSIQIVVEEDLNGVNVKANGHFEFMLKRNNKRVCIVEAKKDDMEQGMVQDLVGMEVASDLDGLDTVYGIVTNYVEWIFLKSQNDKIEKNMDTLTFELEVATLESLKRIAGKIYALLSDE</sequence>
<dbReference type="AlphaFoldDB" id="A0A177WWG6"/>
<reference evidence="1 2" key="1">
    <citation type="submission" date="2006-10" db="EMBL/GenBank/DDBJ databases">
        <title>The Genome Sequence of Batrachochytrium dendrobatidis JEL423.</title>
        <authorList>
            <consortium name="The Broad Institute Genome Sequencing Platform"/>
            <person name="Birren B."/>
            <person name="Lander E."/>
            <person name="Galagan J."/>
            <person name="Cuomo C."/>
            <person name="Devon K."/>
            <person name="Jaffe D."/>
            <person name="Butler J."/>
            <person name="Alvarez P."/>
            <person name="Gnerre S."/>
            <person name="Grabherr M."/>
            <person name="Kleber M."/>
            <person name="Mauceli E."/>
            <person name="Brockman W."/>
            <person name="Young S."/>
            <person name="LaButti K."/>
            <person name="Sykes S."/>
            <person name="DeCaprio D."/>
            <person name="Crawford M."/>
            <person name="Koehrsen M."/>
            <person name="Engels R."/>
            <person name="Montgomery P."/>
            <person name="Pearson M."/>
            <person name="Howarth C."/>
            <person name="Larson L."/>
            <person name="White J."/>
            <person name="O'Leary S."/>
            <person name="Kodira C."/>
            <person name="Zeng Q."/>
            <person name="Yandava C."/>
            <person name="Alvarado L."/>
            <person name="Longcore J."/>
            <person name="James T."/>
        </authorList>
    </citation>
    <scope>NUCLEOTIDE SEQUENCE [LARGE SCALE GENOMIC DNA]</scope>
    <source>
        <strain evidence="1 2">JEL423</strain>
    </source>
</reference>
<protein>
    <submittedName>
        <fullName evidence="1">Uncharacterized protein</fullName>
    </submittedName>
</protein>
<gene>
    <name evidence="1" type="ORF">BDEG_27078</name>
</gene>
<dbReference type="EMBL" id="DS022310">
    <property type="protein sequence ID" value="OAJ43750.1"/>
    <property type="molecule type" value="Genomic_DNA"/>
</dbReference>
<dbReference type="OrthoDB" id="114370at2759"/>
<dbReference type="VEuPathDB" id="FungiDB:BDEG_27078"/>
<dbReference type="eggNOG" id="ENOG502S6KE">
    <property type="taxonomic scope" value="Eukaryota"/>
</dbReference>
<evidence type="ECO:0000313" key="1">
    <source>
        <dbReference type="EMBL" id="OAJ43750.1"/>
    </source>
</evidence>
<proteinExistence type="predicted"/>
<reference evidence="1 2" key="2">
    <citation type="submission" date="2016-05" db="EMBL/GenBank/DDBJ databases">
        <title>Lineage-specific infection strategies underlie the spectrum of fungal disease in amphibians.</title>
        <authorList>
            <person name="Cuomo C.A."/>
            <person name="Farrer R.A."/>
            <person name="James T."/>
            <person name="Longcore J."/>
            <person name="Birren B."/>
        </authorList>
    </citation>
    <scope>NUCLEOTIDE SEQUENCE [LARGE SCALE GENOMIC DNA]</scope>
    <source>
        <strain evidence="1 2">JEL423</strain>
    </source>
</reference>
<name>A0A177WWG6_BATDL</name>